<dbReference type="GO" id="GO:0004553">
    <property type="term" value="F:hydrolase activity, hydrolyzing O-glycosyl compounds"/>
    <property type="evidence" value="ECO:0007669"/>
    <property type="project" value="TreeGrafter"/>
</dbReference>
<feature type="domain" description="Glycoside hydrolase family 65 central catalytic" evidence="1">
    <location>
        <begin position="428"/>
        <end position="826"/>
    </location>
</feature>
<protein>
    <submittedName>
        <fullName evidence="4">Trehalose 6-phosphate phosphorylase</fullName>
    </submittedName>
</protein>
<sequence length="906" mass="101836">MRTVSLKILDDAIEMDVPQAKAELQPRHMVIRYDPDQSIGENLENIRVKLVGVDFDAIIIENPLTYPFSDTVVGLHHQRIDIGLALTNMFNVPVLARPTVTKGGLDQAFNTKQRYNSWHLDYYGEYQGKRNFGQEAMLTIGNGYYGLRGAYVESHPDDDNYPGLYVAGVYNQNTTPVNGRNVVNEDLVNLPNAQALTIGIDHANPFKIRHSNINDIYRSLDLKTGQLTTTLMVAFGTGHQMMVRATKVADMKHWHRLAIRYEFTPLNFAGSVQVYGTIDGDVVNDNVARYDQFDQHHINVTGMASAANKALLTGATKNSDIDFAIGSKMSSPNVDLTRRVATTTGSKALRQTVDLTVEPGKVYTIDKTVAIYTSRENGDEPLDTAVWDELDEETFEDTAKSTKDFYADVWRDTDIAIQGDTISQKLTRVNIFHLFVSGSALASDQLDASVGARGLHGEAYRGHVFWDEMFVMPFYASHSPKIAKAMLGYRYQRLPAAREYAKSIGKKGAMYPWQSGMRGDEQSQFVHLNPLTNQWDPDNSRRQRHVSLAVAYNVWLYWHVTGDDQFMKDQGLEMLLSIAKFCLSMATLDPKTGRYHISGVMGPDEYHESYPNSDEDGLTDNAYTNIMTAWLFQLIGQLRPQFTKDAYDAAAKRADFSAKDFDQLDVVRRKLTLDINDNGIIGQFAGYFRLPTLDFDAYHKKYGDISRIDRILKAEGKTPDAYQVAKQADTMMAYFLLDPATIEGLIADMGYKLPADHFAQNLEFYLERTTHGSTLSRIVYAVLTRMDNRRDQSWKLFHQALFSDYYDIQGGTTAEGIHLGVMGATLHVEETLYGGADLLGDELRFDPELPSQWQQLHYQLHFQGAEVSVTADHHALTLKADKPIKVKVAGKPVALTAGKPVTVDYR</sequence>
<evidence type="ECO:0000313" key="4">
    <source>
        <dbReference type="EMBL" id="KRN18686.1"/>
    </source>
</evidence>
<organism evidence="4 5">
    <name type="scientific">Lacticaseibacillus camelliae DSM 22697 = JCM 13995</name>
    <dbReference type="NCBI Taxonomy" id="1423730"/>
    <lineage>
        <taxon>Bacteria</taxon>
        <taxon>Bacillati</taxon>
        <taxon>Bacillota</taxon>
        <taxon>Bacilli</taxon>
        <taxon>Lactobacillales</taxon>
        <taxon>Lactobacillaceae</taxon>
        <taxon>Lacticaseibacillus</taxon>
    </lineage>
</organism>
<proteinExistence type="predicted"/>
<dbReference type="Pfam" id="PF03632">
    <property type="entry name" value="Glyco_hydro_65m"/>
    <property type="match status" value="1"/>
</dbReference>
<dbReference type="GO" id="GO:0005975">
    <property type="term" value="P:carbohydrate metabolic process"/>
    <property type="evidence" value="ECO:0007669"/>
    <property type="project" value="InterPro"/>
</dbReference>
<name>A0A0R2EQW2_9LACO</name>
<dbReference type="SUPFAM" id="SSF74650">
    <property type="entry name" value="Galactose mutarotase-like"/>
    <property type="match status" value="1"/>
</dbReference>
<dbReference type="Gene3D" id="2.70.98.40">
    <property type="entry name" value="Glycoside hydrolase, family 65, N-terminal domain"/>
    <property type="match status" value="1"/>
</dbReference>
<dbReference type="PANTHER" id="PTHR11051">
    <property type="entry name" value="GLYCOSYL HYDROLASE-RELATED"/>
    <property type="match status" value="1"/>
</dbReference>
<dbReference type="PATRIC" id="fig|1423730.4.peg.473"/>
<dbReference type="Gene3D" id="2.60.420.10">
    <property type="entry name" value="Maltose phosphorylase, domain 3"/>
    <property type="match status" value="1"/>
</dbReference>
<dbReference type="InterPro" id="IPR011013">
    <property type="entry name" value="Gal_mutarotase_sf_dom"/>
</dbReference>
<comment type="caution">
    <text evidence="4">The sequence shown here is derived from an EMBL/GenBank/DDBJ whole genome shotgun (WGS) entry which is preliminary data.</text>
</comment>
<dbReference type="Pfam" id="PF03633">
    <property type="entry name" value="Glyco_hydro_65C"/>
    <property type="match status" value="1"/>
</dbReference>
<dbReference type="AlphaFoldDB" id="A0A0R2EQW2"/>
<dbReference type="InterPro" id="IPR037018">
    <property type="entry name" value="GH65_N"/>
</dbReference>
<dbReference type="EMBL" id="AYZJ01000084">
    <property type="protein sequence ID" value="KRN18686.1"/>
    <property type="molecule type" value="Genomic_DNA"/>
</dbReference>
<dbReference type="InterPro" id="IPR008928">
    <property type="entry name" value="6-hairpin_glycosidase_sf"/>
</dbReference>
<dbReference type="RefSeq" id="WP_056989871.1">
    <property type="nucleotide sequence ID" value="NZ_AYZJ01000084.1"/>
</dbReference>
<gene>
    <name evidence="4" type="ORF">FC75_GL000454</name>
</gene>
<evidence type="ECO:0000313" key="5">
    <source>
        <dbReference type="Proteomes" id="UP000050865"/>
    </source>
</evidence>
<dbReference type="InterPro" id="IPR005194">
    <property type="entry name" value="Glyco_hydro_65_C"/>
</dbReference>
<feature type="domain" description="Glycoside hydrolase family 65 C-terminal" evidence="2">
    <location>
        <begin position="840"/>
        <end position="895"/>
    </location>
</feature>
<dbReference type="InterPro" id="IPR005196">
    <property type="entry name" value="Glyco_hydro_65_N"/>
</dbReference>
<dbReference type="InterPro" id="IPR012341">
    <property type="entry name" value="6hp_glycosidase-like_sf"/>
</dbReference>
<dbReference type="PANTHER" id="PTHR11051:SF8">
    <property type="entry name" value="PROTEIN-GLUCOSYLGALACTOSYLHYDROXYLYSINE GLUCOSIDASE"/>
    <property type="match status" value="1"/>
</dbReference>
<keyword evidence="5" id="KW-1185">Reference proteome</keyword>
<dbReference type="GO" id="GO:0016757">
    <property type="term" value="F:glycosyltransferase activity"/>
    <property type="evidence" value="ECO:0007669"/>
    <property type="project" value="UniProtKB-ARBA"/>
</dbReference>
<dbReference type="Gene3D" id="1.50.10.10">
    <property type="match status" value="1"/>
</dbReference>
<dbReference type="STRING" id="1423730.FC75_GL000454"/>
<evidence type="ECO:0000259" key="1">
    <source>
        <dbReference type="Pfam" id="PF03632"/>
    </source>
</evidence>
<evidence type="ECO:0000259" key="2">
    <source>
        <dbReference type="Pfam" id="PF03633"/>
    </source>
</evidence>
<dbReference type="Proteomes" id="UP000050865">
    <property type="component" value="Unassembled WGS sequence"/>
</dbReference>
<accession>A0A0R2EQW2</accession>
<dbReference type="Pfam" id="PF03636">
    <property type="entry name" value="Glyco_hydro_65N"/>
    <property type="match status" value="1"/>
</dbReference>
<reference evidence="4 5" key="1">
    <citation type="journal article" date="2015" name="Genome Announc.">
        <title>Expanding the biotechnology potential of lactobacilli through comparative genomics of 213 strains and associated genera.</title>
        <authorList>
            <person name="Sun Z."/>
            <person name="Harris H.M."/>
            <person name="McCann A."/>
            <person name="Guo C."/>
            <person name="Argimon S."/>
            <person name="Zhang W."/>
            <person name="Yang X."/>
            <person name="Jeffery I.B."/>
            <person name="Cooney J.C."/>
            <person name="Kagawa T.F."/>
            <person name="Liu W."/>
            <person name="Song Y."/>
            <person name="Salvetti E."/>
            <person name="Wrobel A."/>
            <person name="Rasinkangas P."/>
            <person name="Parkhill J."/>
            <person name="Rea M.C."/>
            <person name="O'Sullivan O."/>
            <person name="Ritari J."/>
            <person name="Douillard F.P."/>
            <person name="Paul Ross R."/>
            <person name="Yang R."/>
            <person name="Briner A.E."/>
            <person name="Felis G.E."/>
            <person name="de Vos W.M."/>
            <person name="Barrangou R."/>
            <person name="Klaenhammer T.R."/>
            <person name="Caufield P.W."/>
            <person name="Cui Y."/>
            <person name="Zhang H."/>
            <person name="O'Toole P.W."/>
        </authorList>
    </citation>
    <scope>NUCLEOTIDE SEQUENCE [LARGE SCALE GENOMIC DNA]</scope>
    <source>
        <strain evidence="4 5">DSM 22697</strain>
    </source>
</reference>
<dbReference type="SUPFAM" id="SSF48208">
    <property type="entry name" value="Six-hairpin glycosidases"/>
    <property type="match status" value="1"/>
</dbReference>
<feature type="domain" description="Glycoside hydrolase family 65 N-terminal" evidence="3">
    <location>
        <begin position="126"/>
        <end position="375"/>
    </location>
</feature>
<dbReference type="GO" id="GO:0030246">
    <property type="term" value="F:carbohydrate binding"/>
    <property type="evidence" value="ECO:0007669"/>
    <property type="project" value="InterPro"/>
</dbReference>
<dbReference type="InterPro" id="IPR005195">
    <property type="entry name" value="Glyco_hydro_65_M"/>
</dbReference>
<evidence type="ECO:0000259" key="3">
    <source>
        <dbReference type="Pfam" id="PF03636"/>
    </source>
</evidence>